<name>A8ZSS9_DESOH</name>
<dbReference type="AlphaFoldDB" id="A8ZSS9"/>
<evidence type="ECO:0000313" key="2">
    <source>
        <dbReference type="Proteomes" id="UP000008561"/>
    </source>
</evidence>
<evidence type="ECO:0000313" key="1">
    <source>
        <dbReference type="EMBL" id="ABW65992.1"/>
    </source>
</evidence>
<dbReference type="PANTHER" id="PTHR42827:SF1">
    <property type="entry name" value="IRON-SULFUR CLUSTER-BINDING PROTEIN"/>
    <property type="match status" value="1"/>
</dbReference>
<sequence length="287" mass="32795">MFDEQWFVNEIKQKIATHAENRLEYPYPTEPIFDEPLVGFVKGDDPIFQELKTVIGPHHYTPREIMAWQAKKNHVPPPPAEELSVVSYVMPITRATKQQNAKRTDWPAERWAQTRLSGEIFSQEFTREIVSFLMSRGVLAIAPDVTPLFNKKRYPNVGWASPWSHRHIAYAAGLGTFGMHDFLITEKGCAHRLGSFVVHRRLAPNRRRPDDIHAYCLQYQGKQCLKCARRCPVGAISKENAHNKETCYKHVAASLKYCLKNYHIFIYGCGICATGVPCESGIPVKQK</sequence>
<dbReference type="eggNOG" id="COG1600">
    <property type="taxonomic scope" value="Bacteria"/>
</dbReference>
<proteinExistence type="predicted"/>
<organism evidence="1 2">
    <name type="scientific">Desulfosudis oleivorans (strain DSM 6200 / JCM 39069 / Hxd3)</name>
    <name type="common">Desulfococcus oleovorans</name>
    <dbReference type="NCBI Taxonomy" id="96561"/>
    <lineage>
        <taxon>Bacteria</taxon>
        <taxon>Pseudomonadati</taxon>
        <taxon>Thermodesulfobacteriota</taxon>
        <taxon>Desulfobacteria</taxon>
        <taxon>Desulfobacterales</taxon>
        <taxon>Desulfosudaceae</taxon>
        <taxon>Desulfosudis</taxon>
    </lineage>
</organism>
<dbReference type="KEGG" id="dol:Dole_0182"/>
<gene>
    <name evidence="1" type="ordered locus">Dole_0182</name>
</gene>
<dbReference type="HOGENOM" id="CLU_061526_0_0_7"/>
<dbReference type="EMBL" id="CP000859">
    <property type="protein sequence ID" value="ABW65992.1"/>
    <property type="molecule type" value="Genomic_DNA"/>
</dbReference>
<keyword evidence="2" id="KW-1185">Reference proteome</keyword>
<accession>A8ZSS9</accession>
<dbReference type="STRING" id="96561.Dole_0182"/>
<reference evidence="1 2" key="1">
    <citation type="submission" date="2007-10" db="EMBL/GenBank/DDBJ databases">
        <title>Complete sequence of Desulfococcus oleovorans Hxd3.</title>
        <authorList>
            <consortium name="US DOE Joint Genome Institute"/>
            <person name="Copeland A."/>
            <person name="Lucas S."/>
            <person name="Lapidus A."/>
            <person name="Barry K."/>
            <person name="Glavina del Rio T."/>
            <person name="Dalin E."/>
            <person name="Tice H."/>
            <person name="Pitluck S."/>
            <person name="Kiss H."/>
            <person name="Brettin T."/>
            <person name="Bruce D."/>
            <person name="Detter J.C."/>
            <person name="Han C."/>
            <person name="Schmutz J."/>
            <person name="Larimer F."/>
            <person name="Land M."/>
            <person name="Hauser L."/>
            <person name="Kyrpides N."/>
            <person name="Kim E."/>
            <person name="Wawrik B."/>
            <person name="Richardson P."/>
        </authorList>
    </citation>
    <scope>NUCLEOTIDE SEQUENCE [LARGE SCALE GENOMIC DNA]</scope>
    <source>
        <strain evidence="2">DSM 6200 / JCM 39069 / Hxd3</strain>
    </source>
</reference>
<dbReference type="PANTHER" id="PTHR42827">
    <property type="entry name" value="IRON-SULFUR CLUSTER-BINDING PROTEIN-RELATED"/>
    <property type="match status" value="1"/>
</dbReference>
<protein>
    <submittedName>
        <fullName evidence="1">4Fe-4S ferredoxin, iron-sulfur binding domain protein</fullName>
    </submittedName>
</protein>
<dbReference type="Proteomes" id="UP000008561">
    <property type="component" value="Chromosome"/>
</dbReference>